<protein>
    <submittedName>
        <fullName evidence="2">Carboxymuconolactone decarboxylase family protein</fullName>
    </submittedName>
</protein>
<evidence type="ECO:0000313" key="2">
    <source>
        <dbReference type="EMBL" id="MEX3736873.1"/>
    </source>
</evidence>
<comment type="caution">
    <text evidence="2">The sequence shown here is derived from an EMBL/GenBank/DDBJ whole genome shotgun (WGS) entry which is preliminary data.</text>
</comment>
<dbReference type="RefSeq" id="WP_036440908.1">
    <property type="nucleotide sequence ID" value="NZ_JACKVC010000016.1"/>
</dbReference>
<sequence length="200" mass="21257">MSSDALGGRLPLADPTTLTPAQRAVFDRMIARIVPWADAAGFRTMAGDGRLIGPFNPALRNPAVTSSLLDLSVAERANSSLTERVREVVILSVGAVWQADYELYAHIALAQHAGLSKAAARMIANGEAPAELSAPEALAQRLTRQLSATHRVDETLYREAESAFGANGLIDIAFLIGIYHTVCATLTMFAIPAPEQAGHP</sequence>
<dbReference type="Proteomes" id="UP001558474">
    <property type="component" value="Unassembled WGS sequence"/>
</dbReference>
<organism evidence="2 3">
    <name type="scientific">Mycolicibacterium porcinum</name>
    <dbReference type="NCBI Taxonomy" id="39693"/>
    <lineage>
        <taxon>Bacteria</taxon>
        <taxon>Bacillati</taxon>
        <taxon>Actinomycetota</taxon>
        <taxon>Actinomycetes</taxon>
        <taxon>Mycobacteriales</taxon>
        <taxon>Mycobacteriaceae</taxon>
        <taxon>Mycolicibacterium</taxon>
    </lineage>
</organism>
<dbReference type="PANTHER" id="PTHR34846">
    <property type="entry name" value="4-CARBOXYMUCONOLACTONE DECARBOXYLASE FAMILY PROTEIN (AFU_ORTHOLOGUE AFUA_6G11590)"/>
    <property type="match status" value="1"/>
</dbReference>
<dbReference type="InterPro" id="IPR003779">
    <property type="entry name" value="CMD-like"/>
</dbReference>
<dbReference type="InterPro" id="IPR029032">
    <property type="entry name" value="AhpD-like"/>
</dbReference>
<proteinExistence type="predicted"/>
<feature type="domain" description="Carboxymuconolactone decarboxylase-like" evidence="1">
    <location>
        <begin position="65"/>
        <end position="136"/>
    </location>
</feature>
<gene>
    <name evidence="2" type="ORF">ABFW12_01350</name>
</gene>
<keyword evidence="3" id="KW-1185">Reference proteome</keyword>
<reference evidence="2 3" key="1">
    <citation type="submission" date="2024-04" db="EMBL/GenBank/DDBJ databases">
        <title>Genomic Markers of Mycobacteria.</title>
        <authorList>
            <person name="Soliman M.S."/>
            <person name="Elkholy A."/>
            <person name="Soliman N.S."/>
            <person name="Abbas A."/>
            <person name="Khayrat S."/>
            <person name="Shawky S."/>
        </authorList>
    </citation>
    <scope>NUCLEOTIDE SEQUENCE [LARGE SCALE GENOMIC DNA]</scope>
    <source>
        <strain evidence="2 3">Egy-CU-AM5</strain>
    </source>
</reference>
<dbReference type="Gene3D" id="1.20.1290.10">
    <property type="entry name" value="AhpD-like"/>
    <property type="match status" value="1"/>
</dbReference>
<evidence type="ECO:0000313" key="3">
    <source>
        <dbReference type="Proteomes" id="UP001558474"/>
    </source>
</evidence>
<dbReference type="Pfam" id="PF02627">
    <property type="entry name" value="CMD"/>
    <property type="match status" value="1"/>
</dbReference>
<evidence type="ECO:0000259" key="1">
    <source>
        <dbReference type="Pfam" id="PF02627"/>
    </source>
</evidence>
<dbReference type="SUPFAM" id="SSF69118">
    <property type="entry name" value="AhpD-like"/>
    <property type="match status" value="1"/>
</dbReference>
<dbReference type="EMBL" id="JBDLOU010000002">
    <property type="protein sequence ID" value="MEX3736873.1"/>
    <property type="molecule type" value="Genomic_DNA"/>
</dbReference>
<name>A0ABV3V9W9_9MYCO</name>
<dbReference type="PANTHER" id="PTHR34846:SF11">
    <property type="entry name" value="4-CARBOXYMUCONOLACTONE DECARBOXYLASE FAMILY PROTEIN (AFU_ORTHOLOGUE AFUA_6G11590)"/>
    <property type="match status" value="1"/>
</dbReference>
<accession>A0ABV3V9W9</accession>